<evidence type="ECO:0000313" key="4">
    <source>
        <dbReference type="EMBL" id="OZG58088.1"/>
    </source>
</evidence>
<evidence type="ECO:0000313" key="3">
    <source>
        <dbReference type="EMBL" id="KAA8829921.1"/>
    </source>
</evidence>
<sequence length="121" mass="12691">MDGLRHALIRDDRGTVTAEFAVVLPTVMVVALLLLSSARAVMVSMNCQEAARVAAREMVIASDGDANPSDVVARIAGPRATVRITEQRDQITVITRCPVGPGPLGVLPVAVEGEAVGLRYG</sequence>
<dbReference type="NCBIfam" id="NF041390">
    <property type="entry name" value="TadE_Rv3655c"/>
    <property type="match status" value="1"/>
</dbReference>
<keyword evidence="1" id="KW-1133">Transmembrane helix</keyword>
<keyword evidence="5" id="KW-1185">Reference proteome</keyword>
<feature type="transmembrane region" description="Helical" evidence="1">
    <location>
        <begin position="20"/>
        <end position="42"/>
    </location>
</feature>
<comment type="caution">
    <text evidence="4">The sequence shown here is derived from an EMBL/GenBank/DDBJ whole genome shotgun (WGS) entry which is preliminary data.</text>
</comment>
<dbReference type="OrthoDB" id="3239667at2"/>
<gene>
    <name evidence="4" type="ORF">BTIS_0936</name>
    <name evidence="3" type="ORF">EMO89_07270</name>
</gene>
<evidence type="ECO:0000313" key="6">
    <source>
        <dbReference type="Proteomes" id="UP000412028"/>
    </source>
</evidence>
<protein>
    <submittedName>
        <fullName evidence="3">Pilus assembly protein</fullName>
    </submittedName>
    <submittedName>
        <fullName evidence="4">Pilus biosynthesis protein TadE</fullName>
    </submittedName>
</protein>
<dbReference type="Proteomes" id="UP000216444">
    <property type="component" value="Unassembled WGS sequence"/>
</dbReference>
<keyword evidence="1" id="KW-0472">Membrane</keyword>
<dbReference type="EMBL" id="MWWV01000005">
    <property type="protein sequence ID" value="OZG58088.1"/>
    <property type="molecule type" value="Genomic_DNA"/>
</dbReference>
<dbReference type="Pfam" id="PF07811">
    <property type="entry name" value="TadE"/>
    <property type="match status" value="1"/>
</dbReference>
<accession>A0A261FG85</accession>
<reference evidence="3 6" key="2">
    <citation type="journal article" date="2019" name="Syst. Appl. Microbiol.">
        <title>Characterization of Bifidobacterium species in feaces of the Egyptian fruit bat: Description of B. vespertilionis sp. nov. and B. rousetti sp. nov.</title>
        <authorList>
            <person name="Modesto M."/>
            <person name="Satti M."/>
            <person name="Watanabe K."/>
            <person name="Puglisi E."/>
            <person name="Morelli L."/>
            <person name="Huang C.-H."/>
            <person name="Liou J.-S."/>
            <person name="Miyashita M."/>
            <person name="Tamura T."/>
            <person name="Saito S."/>
            <person name="Mori K."/>
            <person name="Huang L."/>
            <person name="Sciavilla P."/>
            <person name="Sandri C."/>
            <person name="Spiezio C."/>
            <person name="Vitali F."/>
            <person name="Cavalieri D."/>
            <person name="Perpetuini G."/>
            <person name="Tofalo R."/>
            <person name="Bonetti A."/>
            <person name="Arita M."/>
            <person name="Mattarelli P."/>
        </authorList>
    </citation>
    <scope>NUCLEOTIDE SEQUENCE [LARGE SCALE GENOMIC DNA]</scope>
    <source>
        <strain evidence="3 6">RST7</strain>
    </source>
</reference>
<name>A0A261FG85_9BIFI</name>
<evidence type="ECO:0000259" key="2">
    <source>
        <dbReference type="Pfam" id="PF07811"/>
    </source>
</evidence>
<dbReference type="Proteomes" id="UP000412028">
    <property type="component" value="Unassembled WGS sequence"/>
</dbReference>
<reference evidence="4 5" key="1">
    <citation type="journal article" date="2017" name="BMC Genomics">
        <title>Comparative genomic and phylogenomic analyses of the Bifidobacteriaceae family.</title>
        <authorList>
            <person name="Lugli G.A."/>
            <person name="Milani C."/>
            <person name="Turroni F."/>
            <person name="Duranti S."/>
            <person name="Mancabelli L."/>
            <person name="Mangifesta M."/>
            <person name="Ferrario C."/>
            <person name="Modesto M."/>
            <person name="Mattarelli P."/>
            <person name="Jiri K."/>
            <person name="van Sinderen D."/>
            <person name="Ventura M."/>
        </authorList>
    </citation>
    <scope>NUCLEOTIDE SEQUENCE [LARGE SCALE GENOMIC DNA]</scope>
    <source>
        <strain evidence="4 5">DSM 100201</strain>
    </source>
</reference>
<dbReference type="EMBL" id="RZUI01000008">
    <property type="protein sequence ID" value="KAA8829921.1"/>
    <property type="molecule type" value="Genomic_DNA"/>
</dbReference>
<dbReference type="AlphaFoldDB" id="A0A261FG85"/>
<dbReference type="InterPro" id="IPR012495">
    <property type="entry name" value="TadE-like_dom"/>
</dbReference>
<dbReference type="RefSeq" id="WP_094663173.1">
    <property type="nucleotide sequence ID" value="NZ_MWWV01000005.1"/>
</dbReference>
<evidence type="ECO:0000256" key="1">
    <source>
        <dbReference type="SAM" id="Phobius"/>
    </source>
</evidence>
<keyword evidence="1" id="KW-0812">Transmembrane</keyword>
<dbReference type="InterPro" id="IPR049790">
    <property type="entry name" value="Rv3655c/TadE"/>
</dbReference>
<proteinExistence type="predicted"/>
<organism evidence="4 5">
    <name type="scientific">Bifidobacterium tissieri</name>
    <dbReference type="NCBI Taxonomy" id="1630162"/>
    <lineage>
        <taxon>Bacteria</taxon>
        <taxon>Bacillati</taxon>
        <taxon>Actinomycetota</taxon>
        <taxon>Actinomycetes</taxon>
        <taxon>Bifidobacteriales</taxon>
        <taxon>Bifidobacteriaceae</taxon>
        <taxon>Bifidobacterium</taxon>
    </lineage>
</organism>
<feature type="domain" description="TadE-like" evidence="2">
    <location>
        <begin position="14"/>
        <end position="56"/>
    </location>
</feature>
<evidence type="ECO:0000313" key="5">
    <source>
        <dbReference type="Proteomes" id="UP000216444"/>
    </source>
</evidence>